<dbReference type="SUPFAM" id="SSF52540">
    <property type="entry name" value="P-loop containing nucleoside triphosphate hydrolases"/>
    <property type="match status" value="1"/>
</dbReference>
<accession>A0A6I1EMT7</accession>
<comment type="caution">
    <text evidence="10">The sequence shown here is derived from an EMBL/GenBank/DDBJ whole genome shotgun (WGS) entry which is preliminary data.</text>
</comment>
<evidence type="ECO:0000313" key="10">
    <source>
        <dbReference type="EMBL" id="KAB7662022.1"/>
    </source>
</evidence>
<dbReference type="PANTHER" id="PTHR34388">
    <property type="entry name" value="DNA POLYMERASE III SUBUNIT DELTA"/>
    <property type="match status" value="1"/>
</dbReference>
<dbReference type="NCBIfam" id="TIGR01128">
    <property type="entry name" value="holA"/>
    <property type="match status" value="1"/>
</dbReference>
<dbReference type="AlphaFoldDB" id="A0A6I1EMT7"/>
<dbReference type="GO" id="GO:0003677">
    <property type="term" value="F:DNA binding"/>
    <property type="evidence" value="ECO:0007669"/>
    <property type="project" value="InterPro"/>
</dbReference>
<dbReference type="Pfam" id="PF06144">
    <property type="entry name" value="DNA_pol3_delta"/>
    <property type="match status" value="1"/>
</dbReference>
<dbReference type="RefSeq" id="WP_152157835.1">
    <property type="nucleotide sequence ID" value="NZ_WEHX01000012.1"/>
</dbReference>
<dbReference type="InterPro" id="IPR008921">
    <property type="entry name" value="DNA_pol3_clamp-load_cplx_C"/>
</dbReference>
<dbReference type="SUPFAM" id="SSF48019">
    <property type="entry name" value="post-AAA+ oligomerization domain-like"/>
    <property type="match status" value="1"/>
</dbReference>
<comment type="catalytic activity">
    <reaction evidence="8">
        <text>DNA(n) + a 2'-deoxyribonucleoside 5'-triphosphate = DNA(n+1) + diphosphate</text>
        <dbReference type="Rhea" id="RHEA:22508"/>
        <dbReference type="Rhea" id="RHEA-COMP:17339"/>
        <dbReference type="Rhea" id="RHEA-COMP:17340"/>
        <dbReference type="ChEBI" id="CHEBI:33019"/>
        <dbReference type="ChEBI" id="CHEBI:61560"/>
        <dbReference type="ChEBI" id="CHEBI:173112"/>
        <dbReference type="EC" id="2.7.7.7"/>
    </reaction>
</comment>
<dbReference type="Gene3D" id="3.40.50.300">
    <property type="entry name" value="P-loop containing nucleotide triphosphate hydrolases"/>
    <property type="match status" value="1"/>
</dbReference>
<keyword evidence="5" id="KW-0235">DNA replication</keyword>
<evidence type="ECO:0000256" key="6">
    <source>
        <dbReference type="ARBA" id="ARBA00022932"/>
    </source>
</evidence>
<comment type="similarity">
    <text evidence="7">Belongs to the DNA polymerase HolA subunit family.</text>
</comment>
<gene>
    <name evidence="10" type="primary">holA</name>
    <name evidence="10" type="ORF">GBM95_03600</name>
</gene>
<feature type="domain" description="DNA polymerase III delta N-terminal" evidence="9">
    <location>
        <begin position="23"/>
        <end position="141"/>
    </location>
</feature>
<dbReference type="GO" id="GO:0006261">
    <property type="term" value="P:DNA-templated DNA replication"/>
    <property type="evidence" value="ECO:0007669"/>
    <property type="project" value="TreeGrafter"/>
</dbReference>
<dbReference type="CDD" id="cd18138">
    <property type="entry name" value="HLD_clamp_pol_III_delta"/>
    <property type="match status" value="1"/>
</dbReference>
<keyword evidence="4 10" id="KW-0548">Nucleotidyltransferase</keyword>
<dbReference type="Gene3D" id="1.20.272.10">
    <property type="match status" value="1"/>
</dbReference>
<dbReference type="InterPro" id="IPR027417">
    <property type="entry name" value="P-loop_NTPase"/>
</dbReference>
<keyword evidence="3 10" id="KW-0808">Transferase</keyword>
<dbReference type="Gene3D" id="1.10.8.60">
    <property type="match status" value="1"/>
</dbReference>
<evidence type="ECO:0000256" key="5">
    <source>
        <dbReference type="ARBA" id="ARBA00022705"/>
    </source>
</evidence>
<dbReference type="Proteomes" id="UP000430564">
    <property type="component" value="Unassembled WGS sequence"/>
</dbReference>
<keyword evidence="6" id="KW-0239">DNA-directed DNA polymerase</keyword>
<reference evidence="10 11" key="1">
    <citation type="submission" date="2019-10" db="EMBL/GenBank/DDBJ databases">
        <title>Genome diversity of Sutterella seckii.</title>
        <authorList>
            <person name="Chaplin A.V."/>
            <person name="Sokolova S.R."/>
            <person name="Mosin K.A."/>
            <person name="Ivanova E.L."/>
            <person name="Kochetkova T.O."/>
            <person name="Goltsov A.Y."/>
            <person name="Trofimov D.Y."/>
            <person name="Efimov B.A."/>
        </authorList>
    </citation>
    <scope>NUCLEOTIDE SEQUENCE [LARGE SCALE GENOMIC DNA]</scope>
    <source>
        <strain evidence="10 11">ASD393</strain>
    </source>
</reference>
<dbReference type="EC" id="2.7.7.7" evidence="1"/>
<dbReference type="PANTHER" id="PTHR34388:SF1">
    <property type="entry name" value="DNA POLYMERASE III SUBUNIT DELTA"/>
    <property type="match status" value="1"/>
</dbReference>
<evidence type="ECO:0000256" key="1">
    <source>
        <dbReference type="ARBA" id="ARBA00012417"/>
    </source>
</evidence>
<evidence type="ECO:0000256" key="7">
    <source>
        <dbReference type="ARBA" id="ARBA00034754"/>
    </source>
</evidence>
<dbReference type="InterPro" id="IPR005790">
    <property type="entry name" value="DNA_polIII_delta"/>
</dbReference>
<dbReference type="GO" id="GO:0009360">
    <property type="term" value="C:DNA polymerase III complex"/>
    <property type="evidence" value="ECO:0007669"/>
    <property type="project" value="InterPro"/>
</dbReference>
<evidence type="ECO:0000313" key="11">
    <source>
        <dbReference type="Proteomes" id="UP000430564"/>
    </source>
</evidence>
<name>A0A6I1EMT7_9BURK</name>
<dbReference type="InterPro" id="IPR010372">
    <property type="entry name" value="DNA_pol3_delta_N"/>
</dbReference>
<organism evidence="10 11">
    <name type="scientific">Sutterella seckii</name>
    <dbReference type="NCBI Taxonomy" id="1944635"/>
    <lineage>
        <taxon>Bacteria</taxon>
        <taxon>Pseudomonadati</taxon>
        <taxon>Pseudomonadota</taxon>
        <taxon>Betaproteobacteria</taxon>
        <taxon>Burkholderiales</taxon>
        <taxon>Sutterellaceae</taxon>
        <taxon>Sutterella</taxon>
    </lineage>
</organism>
<evidence type="ECO:0000256" key="8">
    <source>
        <dbReference type="ARBA" id="ARBA00049244"/>
    </source>
</evidence>
<protein>
    <recommendedName>
        <fullName evidence="2">DNA polymerase III subunit delta</fullName>
        <ecNumber evidence="1">2.7.7.7</ecNumber>
    </recommendedName>
</protein>
<evidence type="ECO:0000256" key="3">
    <source>
        <dbReference type="ARBA" id="ARBA00022679"/>
    </source>
</evidence>
<evidence type="ECO:0000256" key="4">
    <source>
        <dbReference type="ARBA" id="ARBA00022695"/>
    </source>
</evidence>
<evidence type="ECO:0000259" key="9">
    <source>
        <dbReference type="Pfam" id="PF06144"/>
    </source>
</evidence>
<dbReference type="OrthoDB" id="9770982at2"/>
<dbReference type="EMBL" id="WEHX01000012">
    <property type="protein sequence ID" value="KAB7662022.1"/>
    <property type="molecule type" value="Genomic_DNA"/>
</dbReference>
<dbReference type="GO" id="GO:0003887">
    <property type="term" value="F:DNA-directed DNA polymerase activity"/>
    <property type="evidence" value="ECO:0007669"/>
    <property type="project" value="UniProtKB-KW"/>
</dbReference>
<sequence>MSIAAPQLEAWLGRSDSLAPFWLATGSEPLLMLESGDLIRHRAKELGYSDRQVLEMSGTADWSQLMDAAASIGMFDDRKFLEVRLPGGKPGVKGAKAIQDFLAIPPVEGVITLFTLPRPDWQGVKASWWKALSEKCTVVDCDPIPRPQLPAWIAARMAKHGQKASRDVLESFADLVEGNLLAARQEIDKLSLLFPQGELTRENIEASVGNCSRYTIEGLVDAICLGASDRVSRIIDGLEAQGEVFPLVLMVLTSQLRNLVKLRTAQEAGQSFVKGVFATPALKAGARRLKLQKLTAALSVLADIDRISKGLDVPERDSDPWIELKSVSLFLARSR</sequence>
<proteinExistence type="inferred from homology"/>
<evidence type="ECO:0000256" key="2">
    <source>
        <dbReference type="ARBA" id="ARBA00017703"/>
    </source>
</evidence>